<evidence type="ECO:0000313" key="1">
    <source>
        <dbReference type="EMBL" id="RMO39804.1"/>
    </source>
</evidence>
<evidence type="ECO:0000313" key="3">
    <source>
        <dbReference type="Proteomes" id="UP000272471"/>
    </source>
</evidence>
<gene>
    <name evidence="2" type="ORF">ALQ11_103167</name>
    <name evidence="1" type="ORF">ALQ42_103096</name>
</gene>
<dbReference type="Proteomes" id="UP000272471">
    <property type="component" value="Unassembled WGS sequence"/>
</dbReference>
<protein>
    <submittedName>
        <fullName evidence="1">Uncharacterized protein</fullName>
    </submittedName>
</protein>
<proteinExistence type="predicted"/>
<evidence type="ECO:0000313" key="4">
    <source>
        <dbReference type="Proteomes" id="UP000273536"/>
    </source>
</evidence>
<comment type="caution">
    <text evidence="1">The sequence shown here is derived from an EMBL/GenBank/DDBJ whole genome shotgun (WGS) entry which is preliminary data.</text>
</comment>
<dbReference type="EMBL" id="RBQX01000073">
    <property type="protein sequence ID" value="RMQ19509.1"/>
    <property type="molecule type" value="Genomic_DNA"/>
</dbReference>
<reference evidence="3 4" key="1">
    <citation type="submission" date="2018-08" db="EMBL/GenBank/DDBJ databases">
        <title>Recombination of ecologically and evolutionarily significant loci maintains genetic cohesion in the Pseudomonas syringae species complex.</title>
        <authorList>
            <person name="Dillon M."/>
            <person name="Thakur S."/>
            <person name="Almeida R.N.D."/>
            <person name="Weir B.S."/>
            <person name="Guttman D.S."/>
        </authorList>
    </citation>
    <scope>NUCLEOTIDE SEQUENCE [LARGE SCALE GENOMIC DNA]</scope>
    <source>
        <strain evidence="2 3">ICMP 4182</strain>
        <strain evidence="1 4">ICMP 6372</strain>
    </source>
</reference>
<organism evidence="1 4">
    <name type="scientific">Pseudomonas savastanoi pv. glycinea</name>
    <name type="common">Pseudomonas syringae pv. glycinea</name>
    <dbReference type="NCBI Taxonomy" id="318"/>
    <lineage>
        <taxon>Bacteria</taxon>
        <taxon>Pseudomonadati</taxon>
        <taxon>Pseudomonadota</taxon>
        <taxon>Gammaproteobacteria</taxon>
        <taxon>Pseudomonadales</taxon>
        <taxon>Pseudomonadaceae</taxon>
        <taxon>Pseudomonas</taxon>
    </lineage>
</organism>
<sequence>MSCALDTEERAQTPSLDGASFDFQRVTLFAGLIFGLQLMGGKLIGTSLDLVEETLPLIESVHTLSNFMKFILRINM</sequence>
<dbReference type="AlphaFoldDB" id="A0A3M4I0M9"/>
<evidence type="ECO:0000313" key="2">
    <source>
        <dbReference type="EMBL" id="RMQ19509.1"/>
    </source>
</evidence>
<dbReference type="EMBL" id="RBPS01000067">
    <property type="protein sequence ID" value="RMO39804.1"/>
    <property type="molecule type" value="Genomic_DNA"/>
</dbReference>
<dbReference type="Proteomes" id="UP000273536">
    <property type="component" value="Unassembled WGS sequence"/>
</dbReference>
<name>A0A3M4I0M9_PSESG</name>
<accession>A0A3M4I0M9</accession>